<evidence type="ECO:0000256" key="1">
    <source>
        <dbReference type="ARBA" id="ARBA00010645"/>
    </source>
</evidence>
<accession>A0A1T4XW85</accession>
<reference evidence="4 5" key="1">
    <citation type="submission" date="2017-02" db="EMBL/GenBank/DDBJ databases">
        <authorList>
            <person name="Peterson S.W."/>
        </authorList>
    </citation>
    <scope>NUCLEOTIDE SEQUENCE [LARGE SCALE GENOMIC DNA]</scope>
    <source>
        <strain evidence="4 5">ATCC 49788</strain>
    </source>
</reference>
<dbReference type="PANTHER" id="PTHR37483">
    <property type="entry name" value="UPF0125 PROTEIN RATB"/>
    <property type="match status" value="1"/>
</dbReference>
<dbReference type="Proteomes" id="UP000190460">
    <property type="component" value="Unassembled WGS sequence"/>
</dbReference>
<dbReference type="OrthoDB" id="9796575at2"/>
<dbReference type="AlphaFoldDB" id="A0A1T4XW85"/>
<feature type="region of interest" description="Disordered" evidence="3">
    <location>
        <begin position="87"/>
        <end position="106"/>
    </location>
</feature>
<gene>
    <name evidence="4" type="ORF">SAMN02745130_03565</name>
</gene>
<dbReference type="EMBL" id="FUYB01000025">
    <property type="protein sequence ID" value="SKA93787.1"/>
    <property type="molecule type" value="Genomic_DNA"/>
</dbReference>
<dbReference type="Pfam" id="PF03658">
    <property type="entry name" value="Ub-RnfH"/>
    <property type="match status" value="1"/>
</dbReference>
<dbReference type="PANTHER" id="PTHR37483:SF1">
    <property type="entry name" value="UPF0125 PROTEIN RATB"/>
    <property type="match status" value="1"/>
</dbReference>
<evidence type="ECO:0000256" key="3">
    <source>
        <dbReference type="SAM" id="MobiDB-lite"/>
    </source>
</evidence>
<name>A0A1T4XW85_9GAMM</name>
<dbReference type="STRING" id="92487.SAMN02745130_03565"/>
<evidence type="ECO:0000313" key="4">
    <source>
        <dbReference type="EMBL" id="SKA93787.1"/>
    </source>
</evidence>
<dbReference type="InterPro" id="IPR005346">
    <property type="entry name" value="RnfH"/>
</dbReference>
<dbReference type="SUPFAM" id="SSF54285">
    <property type="entry name" value="MoaD/ThiS"/>
    <property type="match status" value="1"/>
</dbReference>
<dbReference type="NCBIfam" id="NF002490">
    <property type="entry name" value="PRK01777.1"/>
    <property type="match status" value="1"/>
</dbReference>
<sequence>MADSRLIPIEVVYPLPYEQRLFKLAVAEGASIREGIVASGILTHYPELVLDTASVGIFGKLASLDTSLKARDRIEIYRPLLADPKEVRKQRAAEGKRMKKGSSEEA</sequence>
<dbReference type="RefSeq" id="WP_078924008.1">
    <property type="nucleotide sequence ID" value="NZ_FUYB01000025.1"/>
</dbReference>
<dbReference type="Gene3D" id="3.10.20.280">
    <property type="entry name" value="RnfH-like"/>
    <property type="match status" value="1"/>
</dbReference>
<comment type="similarity">
    <text evidence="1 2">Belongs to the UPF0125 (RnfH) family.</text>
</comment>
<protein>
    <recommendedName>
        <fullName evidence="2">UPF0125 protein SAMN02745130_03565</fullName>
    </recommendedName>
</protein>
<dbReference type="HAMAP" id="MF_00460">
    <property type="entry name" value="UPF0125_RnfH"/>
    <property type="match status" value="1"/>
</dbReference>
<evidence type="ECO:0000313" key="5">
    <source>
        <dbReference type="Proteomes" id="UP000190460"/>
    </source>
</evidence>
<dbReference type="InterPro" id="IPR016155">
    <property type="entry name" value="Mopterin_synth/thiamin_S_b"/>
</dbReference>
<keyword evidence="5" id="KW-1185">Reference proteome</keyword>
<dbReference type="InterPro" id="IPR037021">
    <property type="entry name" value="RnfH_sf"/>
</dbReference>
<evidence type="ECO:0000256" key="2">
    <source>
        <dbReference type="HAMAP-Rule" id="MF_00460"/>
    </source>
</evidence>
<organism evidence="4 5">
    <name type="scientific">Thiothrix eikelboomii</name>
    <dbReference type="NCBI Taxonomy" id="92487"/>
    <lineage>
        <taxon>Bacteria</taxon>
        <taxon>Pseudomonadati</taxon>
        <taxon>Pseudomonadota</taxon>
        <taxon>Gammaproteobacteria</taxon>
        <taxon>Thiotrichales</taxon>
        <taxon>Thiotrichaceae</taxon>
        <taxon>Thiothrix</taxon>
    </lineage>
</organism>
<proteinExistence type="inferred from homology"/>